<dbReference type="InterPro" id="IPR057692">
    <property type="entry name" value="DUF7932"/>
</dbReference>
<evidence type="ECO:0000313" key="3">
    <source>
        <dbReference type="EMBL" id="KAF4635875.1"/>
    </source>
</evidence>
<organism evidence="3 4">
    <name type="scientific">Cudoniella acicularis</name>
    <dbReference type="NCBI Taxonomy" id="354080"/>
    <lineage>
        <taxon>Eukaryota</taxon>
        <taxon>Fungi</taxon>
        <taxon>Dikarya</taxon>
        <taxon>Ascomycota</taxon>
        <taxon>Pezizomycotina</taxon>
        <taxon>Leotiomycetes</taxon>
        <taxon>Helotiales</taxon>
        <taxon>Tricladiaceae</taxon>
        <taxon>Cudoniella</taxon>
    </lineage>
</organism>
<sequence>MAVPREKILISAAGKDGDHARQYFGPRGHVAQFGRVGANGLSATAPSAGTNGSDISVQLRYSTDNSALLVEGTKAWQGPPGGQTRWLVQDNQVLLLNDGYEGARGGNGGYGSNGANGGNAGKVLIAINEDDLDFLLPVYWDIRGGKGGQSSSHEDPGDGGLGGDPGDGIEWTEHHQKGTIVHRKSTGRRGPVGPPTARPSTYLQSGMGGAQGSSQITVLRNDGTQATYPNRYELTVVSFDVVDENNDGINEPGEHLCVKNIRIQNTGGMPSPKNHAIRVLIHGTHWLDPIATEPVYLPKNIQVDEIVEVPGILRAFIMQERVPRAPGQIFSAIDEVQLIATMPRINRTIPEFKGSTKIDIRYPLQLSPPKYLDCIAPGDHITFSWTLNISRKSYGIKGELDRSSETIVKDPGHLFSFIEAEAANAHEIVDPLEVLDPSSEVDISQTFKTPNSTIHQIIRFVRNELHLALDIFNLSVGGSFNDPTTGRNVLQNYPGKSIIFGNKFSYFNMGTSSALELLDPYLACQLAVLGTNFHFAGATENLDSMRKWTAMATFPIYAYSPQSLSQESVRAESLKALTETLQTQDKSSRTPDIPGTLVIREGFSKSTRITASVIPYLANNEDLPDYQKFMILSSLPFQVRSRMFWNMAGALDVGGIMSTVVLRGKALDSFKPVVIVSTQEIKAISEQRTEFIIQTLSIIQGSLLSFAASETFGGWFSVSRNSRLKKQVDIRTNDFLSRRFAPDVVAYLTLEAGRDAQATLKLIKSIPGAESMKSVSIVRLATAVQPSNARFEDLTDINASSVKWSRVVVDAKVIEYTGFLFRIQNQEVCSREILGVTKIELESQPVDNMVTMIEQDSQPEPVVIAYEMSA</sequence>
<dbReference type="Proteomes" id="UP000566819">
    <property type="component" value="Unassembled WGS sequence"/>
</dbReference>
<dbReference type="EMBL" id="JAAMPI010000094">
    <property type="protein sequence ID" value="KAF4635875.1"/>
    <property type="molecule type" value="Genomic_DNA"/>
</dbReference>
<feature type="domain" description="DUF7932" evidence="2">
    <location>
        <begin position="234"/>
        <end position="362"/>
    </location>
</feature>
<protein>
    <recommendedName>
        <fullName evidence="2">DUF7932 domain-containing protein</fullName>
    </recommendedName>
</protein>
<feature type="region of interest" description="Disordered" evidence="1">
    <location>
        <begin position="146"/>
        <end position="214"/>
    </location>
</feature>
<dbReference type="Pfam" id="PF25560">
    <property type="entry name" value="DUF7932"/>
    <property type="match status" value="1"/>
</dbReference>
<evidence type="ECO:0000259" key="2">
    <source>
        <dbReference type="Pfam" id="PF25560"/>
    </source>
</evidence>
<proteinExistence type="predicted"/>
<accession>A0A8H4RVL0</accession>
<evidence type="ECO:0000313" key="4">
    <source>
        <dbReference type="Proteomes" id="UP000566819"/>
    </source>
</evidence>
<name>A0A8H4RVL0_9HELO</name>
<dbReference type="OrthoDB" id="5319158at2759"/>
<comment type="caution">
    <text evidence="3">The sequence shown here is derived from an EMBL/GenBank/DDBJ whole genome shotgun (WGS) entry which is preliminary data.</text>
</comment>
<keyword evidence="4" id="KW-1185">Reference proteome</keyword>
<gene>
    <name evidence="3" type="ORF">G7Y89_g2200</name>
</gene>
<evidence type="ECO:0000256" key="1">
    <source>
        <dbReference type="SAM" id="MobiDB-lite"/>
    </source>
</evidence>
<dbReference type="AlphaFoldDB" id="A0A8H4RVL0"/>
<reference evidence="3 4" key="1">
    <citation type="submission" date="2020-03" db="EMBL/GenBank/DDBJ databases">
        <title>Draft Genome Sequence of Cudoniella acicularis.</title>
        <authorList>
            <person name="Buettner E."/>
            <person name="Kellner H."/>
        </authorList>
    </citation>
    <scope>NUCLEOTIDE SEQUENCE [LARGE SCALE GENOMIC DNA]</scope>
    <source>
        <strain evidence="3 4">DSM 108380</strain>
    </source>
</reference>